<name>A0A915DLD8_9BILA</name>
<evidence type="ECO:0000313" key="3">
    <source>
        <dbReference type="WBParaSite" id="jg20593"/>
    </source>
</evidence>
<evidence type="ECO:0000313" key="2">
    <source>
        <dbReference type="Proteomes" id="UP000887574"/>
    </source>
</evidence>
<keyword evidence="1" id="KW-0812">Transmembrane</keyword>
<proteinExistence type="predicted"/>
<keyword evidence="1" id="KW-1133">Transmembrane helix</keyword>
<accession>A0A915DLD8</accession>
<dbReference type="WBParaSite" id="jg20593">
    <property type="protein sequence ID" value="jg20593"/>
    <property type="gene ID" value="jg20593"/>
</dbReference>
<organism evidence="2 3">
    <name type="scientific">Ditylenchus dipsaci</name>
    <dbReference type="NCBI Taxonomy" id="166011"/>
    <lineage>
        <taxon>Eukaryota</taxon>
        <taxon>Metazoa</taxon>
        <taxon>Ecdysozoa</taxon>
        <taxon>Nematoda</taxon>
        <taxon>Chromadorea</taxon>
        <taxon>Rhabditida</taxon>
        <taxon>Tylenchina</taxon>
        <taxon>Tylenchomorpha</taxon>
        <taxon>Sphaerularioidea</taxon>
        <taxon>Anguinidae</taxon>
        <taxon>Anguininae</taxon>
        <taxon>Ditylenchus</taxon>
    </lineage>
</organism>
<dbReference type="AlphaFoldDB" id="A0A915DLD8"/>
<protein>
    <submittedName>
        <fullName evidence="3">Uncharacterized protein</fullName>
    </submittedName>
</protein>
<reference evidence="3" key="1">
    <citation type="submission" date="2022-11" db="UniProtKB">
        <authorList>
            <consortium name="WormBaseParasite"/>
        </authorList>
    </citation>
    <scope>IDENTIFICATION</scope>
</reference>
<keyword evidence="1" id="KW-0472">Membrane</keyword>
<evidence type="ECO:0000256" key="1">
    <source>
        <dbReference type="SAM" id="Phobius"/>
    </source>
</evidence>
<sequence length="138" mass="16222">MCSSFFFLLLFYSFIHFIILFCLQNTFICLQIRLQIDDLSYLEVDSNDDASGDELGFHSSDSDLNGDDWCADYPNWEQSNLHKRRSFLKELGSNSSVGNWKPGWNTLMPFKRVSNQRLKHLAYFQMTNLDQVISFRKK</sequence>
<dbReference type="Proteomes" id="UP000887574">
    <property type="component" value="Unplaced"/>
</dbReference>
<keyword evidence="2" id="KW-1185">Reference proteome</keyword>
<feature type="transmembrane region" description="Helical" evidence="1">
    <location>
        <begin position="6"/>
        <end position="23"/>
    </location>
</feature>